<dbReference type="CDD" id="cd16620">
    <property type="entry name" value="vRING-HC-C4C4_RBBP6"/>
    <property type="match status" value="1"/>
</dbReference>
<dbReference type="Pfam" id="PF08783">
    <property type="entry name" value="DWNN"/>
    <property type="match status" value="1"/>
</dbReference>
<dbReference type="EMBL" id="JALLPJ020000673">
    <property type="protein sequence ID" value="KAL3785903.1"/>
    <property type="molecule type" value="Genomic_DNA"/>
</dbReference>
<feature type="compositionally biased region" description="Polar residues" evidence="7">
    <location>
        <begin position="478"/>
        <end position="488"/>
    </location>
</feature>
<keyword evidence="6" id="KW-0175">Coiled coil</keyword>
<accession>A0ABD3PCX3</accession>
<keyword evidence="4" id="KW-0862">Zinc</keyword>
<dbReference type="AlphaFoldDB" id="A0ABD3PCX3"/>
<dbReference type="GO" id="GO:0005634">
    <property type="term" value="C:nucleus"/>
    <property type="evidence" value="ECO:0007669"/>
    <property type="project" value="UniProtKB-SubCell"/>
</dbReference>
<feature type="compositionally biased region" description="Gly residues" evidence="7">
    <location>
        <begin position="162"/>
        <end position="175"/>
    </location>
</feature>
<evidence type="ECO:0000256" key="4">
    <source>
        <dbReference type="ARBA" id="ARBA00022833"/>
    </source>
</evidence>
<feature type="domain" description="DWNN" evidence="8">
    <location>
        <begin position="4"/>
        <end position="83"/>
    </location>
</feature>
<evidence type="ECO:0000256" key="3">
    <source>
        <dbReference type="ARBA" id="ARBA00022771"/>
    </source>
</evidence>
<sequence length="606" mass="65069">MSTILYKFRSSTSYTPLHLPGTSARLLDIKRAIIRDKKLDSASSAPSSLEFDLQISNAATDEVYENEDAIVPRGTRVVVRRVACERGRGILNRLAGHDVAAPSGGGVDKSDFYTFRQNGGEEEDEFVDSTAQQQQDENKELEALKAVTDQAGEVFSGQGRIWTGGPGGASRGGGAPHFPKPPPKQHTFRPDADPELRMQAPKTKKRATGIPRTFLSEGPKAEDEGEEGGSDVASTLVTNKHAFETLVARSGGQSSNDTTNNLSYALKLTSTALPEHLTCGICNSLVKNAMLVPWDEQGRPACESCIRDGLLQNGYKCPMTGTEGVSPEDLFANVGLRKAAEAFEKSVWEKMAEMERQIEEERLADEAKEEVKQAEDEFEDVGEGIVKRGGKKEKKRKVGSDFGEDEFGGDVFDVAENPEEEDEPLMEPTKKEQPTYIEPSTKDNDNKLETTDESNVDNGNDGEKGVEDAKEEATTTTDNAVSNSSTNNNDKEPEASRKQPLKRRGPPAGYVLGPAGGGMMGPSPFNVPPPPPPPPRPNSSASDAIKGDSGSNKDSRSGSVDLSAGPGSDTLGSPPPQMMGRGRGDDAACPLNVMSVFVVFPLPDLP</sequence>
<dbReference type="InterPro" id="IPR033489">
    <property type="entry name" value="RBBP6"/>
</dbReference>
<dbReference type="GO" id="GO:0008270">
    <property type="term" value="F:zinc ion binding"/>
    <property type="evidence" value="ECO:0007669"/>
    <property type="project" value="UniProtKB-KW"/>
</dbReference>
<evidence type="ECO:0000256" key="7">
    <source>
        <dbReference type="SAM" id="MobiDB-lite"/>
    </source>
</evidence>
<keyword evidence="5" id="KW-0539">Nucleus</keyword>
<evidence type="ECO:0000256" key="2">
    <source>
        <dbReference type="ARBA" id="ARBA00022723"/>
    </source>
</evidence>
<evidence type="ECO:0000256" key="5">
    <source>
        <dbReference type="ARBA" id="ARBA00023242"/>
    </source>
</evidence>
<protein>
    <recommendedName>
        <fullName evidence="8">DWNN domain-containing protein</fullName>
    </recommendedName>
</protein>
<dbReference type="PROSITE" id="PS51282">
    <property type="entry name" value="DWNN"/>
    <property type="match status" value="1"/>
</dbReference>
<comment type="subcellular location">
    <subcellularLocation>
        <location evidence="1">Nucleus</location>
    </subcellularLocation>
</comment>
<proteinExistence type="predicted"/>
<dbReference type="SMART" id="SM01180">
    <property type="entry name" value="DWNN"/>
    <property type="match status" value="1"/>
</dbReference>
<dbReference type="Proteomes" id="UP001530400">
    <property type="component" value="Unassembled WGS sequence"/>
</dbReference>
<evidence type="ECO:0000313" key="10">
    <source>
        <dbReference type="Proteomes" id="UP001530400"/>
    </source>
</evidence>
<gene>
    <name evidence="9" type="ORF">ACHAWO_006712</name>
</gene>
<keyword evidence="2" id="KW-0479">Metal-binding</keyword>
<feature type="compositionally biased region" description="Pro residues" evidence="7">
    <location>
        <begin position="525"/>
        <end position="537"/>
    </location>
</feature>
<feature type="compositionally biased region" description="Acidic residues" evidence="7">
    <location>
        <begin position="416"/>
        <end position="425"/>
    </location>
</feature>
<reference evidence="9 10" key="1">
    <citation type="submission" date="2024-10" db="EMBL/GenBank/DDBJ databases">
        <title>Updated reference genomes for cyclostephanoid diatoms.</title>
        <authorList>
            <person name="Roberts W.R."/>
            <person name="Alverson A.J."/>
        </authorList>
    </citation>
    <scope>NUCLEOTIDE SEQUENCE [LARGE SCALE GENOMIC DNA]</scope>
    <source>
        <strain evidence="9 10">AJA010-31</strain>
    </source>
</reference>
<keyword evidence="10" id="KW-1185">Reference proteome</keyword>
<dbReference type="InterPro" id="IPR014891">
    <property type="entry name" value="DWNN_domain"/>
</dbReference>
<feature type="compositionally biased region" description="Basic and acidic residues" evidence="7">
    <location>
        <begin position="440"/>
        <end position="450"/>
    </location>
</feature>
<feature type="coiled-coil region" evidence="6">
    <location>
        <begin position="351"/>
        <end position="384"/>
    </location>
</feature>
<feature type="compositionally biased region" description="Basic and acidic residues" evidence="7">
    <location>
        <begin position="461"/>
        <end position="473"/>
    </location>
</feature>
<keyword evidence="3" id="KW-0863">Zinc-finger</keyword>
<feature type="region of interest" description="Disordered" evidence="7">
    <location>
        <begin position="388"/>
        <end position="588"/>
    </location>
</feature>
<dbReference type="PANTHER" id="PTHR15439">
    <property type="entry name" value="RETINOBLASTOMA-BINDING PROTEIN 6"/>
    <property type="match status" value="1"/>
</dbReference>
<dbReference type="Gene3D" id="3.10.20.90">
    <property type="entry name" value="Phosphatidylinositol 3-kinase Catalytic Subunit, Chain A, domain 1"/>
    <property type="match status" value="1"/>
</dbReference>
<feature type="compositionally biased region" description="Basic residues" evidence="7">
    <location>
        <begin position="388"/>
        <end position="397"/>
    </location>
</feature>
<evidence type="ECO:0000313" key="9">
    <source>
        <dbReference type="EMBL" id="KAL3785903.1"/>
    </source>
</evidence>
<dbReference type="InterPro" id="IPR013083">
    <property type="entry name" value="Znf_RING/FYVE/PHD"/>
</dbReference>
<feature type="region of interest" description="Disordered" evidence="7">
    <location>
        <begin position="157"/>
        <end position="207"/>
    </location>
</feature>
<dbReference type="Gene3D" id="3.30.40.10">
    <property type="entry name" value="Zinc/RING finger domain, C3HC4 (zinc finger)"/>
    <property type="match status" value="1"/>
</dbReference>
<evidence type="ECO:0000259" key="8">
    <source>
        <dbReference type="PROSITE" id="PS51282"/>
    </source>
</evidence>
<evidence type="ECO:0000256" key="1">
    <source>
        <dbReference type="ARBA" id="ARBA00004123"/>
    </source>
</evidence>
<dbReference type="PANTHER" id="PTHR15439:SF0">
    <property type="entry name" value="CELL DIVISION CYCLE AND APOPTOSIS REGULATOR PROTEIN 1-RELATED"/>
    <property type="match status" value="1"/>
</dbReference>
<organism evidence="9 10">
    <name type="scientific">Cyclotella atomus</name>
    <dbReference type="NCBI Taxonomy" id="382360"/>
    <lineage>
        <taxon>Eukaryota</taxon>
        <taxon>Sar</taxon>
        <taxon>Stramenopiles</taxon>
        <taxon>Ochrophyta</taxon>
        <taxon>Bacillariophyta</taxon>
        <taxon>Coscinodiscophyceae</taxon>
        <taxon>Thalassiosirophycidae</taxon>
        <taxon>Stephanodiscales</taxon>
        <taxon>Stephanodiscaceae</taxon>
        <taxon>Cyclotella</taxon>
    </lineage>
</organism>
<name>A0ABD3PCX3_9STRA</name>
<evidence type="ECO:0000256" key="6">
    <source>
        <dbReference type="SAM" id="Coils"/>
    </source>
</evidence>
<dbReference type="SUPFAM" id="SSF57850">
    <property type="entry name" value="RING/U-box"/>
    <property type="match status" value="1"/>
</dbReference>
<comment type="caution">
    <text evidence="9">The sequence shown here is derived from an EMBL/GenBank/DDBJ whole genome shotgun (WGS) entry which is preliminary data.</text>
</comment>